<sequence length="35" mass="4151">ILFEFMFDHTGHTSVSNYEIGKAIRYAKKIILEDY</sequence>
<gene>
    <name evidence="1" type="ORF">S06H3_38118</name>
</gene>
<protein>
    <submittedName>
        <fullName evidence="1">Uncharacterized protein</fullName>
    </submittedName>
</protein>
<comment type="caution">
    <text evidence="1">The sequence shown here is derived from an EMBL/GenBank/DDBJ whole genome shotgun (WGS) entry which is preliminary data.</text>
</comment>
<dbReference type="AlphaFoldDB" id="X1NPS5"/>
<reference evidence="1" key="1">
    <citation type="journal article" date="2014" name="Front. Microbiol.">
        <title>High frequency of phylogenetically diverse reductive dehalogenase-homologous genes in deep subseafloor sedimentary metagenomes.</title>
        <authorList>
            <person name="Kawai M."/>
            <person name="Futagami T."/>
            <person name="Toyoda A."/>
            <person name="Takaki Y."/>
            <person name="Nishi S."/>
            <person name="Hori S."/>
            <person name="Arai W."/>
            <person name="Tsubouchi T."/>
            <person name="Morono Y."/>
            <person name="Uchiyama I."/>
            <person name="Ito T."/>
            <person name="Fujiyama A."/>
            <person name="Inagaki F."/>
            <person name="Takami H."/>
        </authorList>
    </citation>
    <scope>NUCLEOTIDE SEQUENCE</scope>
    <source>
        <strain evidence="1">Expedition CK06-06</strain>
    </source>
</reference>
<feature type="non-terminal residue" evidence="1">
    <location>
        <position position="1"/>
    </location>
</feature>
<evidence type="ECO:0000313" key="1">
    <source>
        <dbReference type="EMBL" id="GAI28810.1"/>
    </source>
</evidence>
<organism evidence="1">
    <name type="scientific">marine sediment metagenome</name>
    <dbReference type="NCBI Taxonomy" id="412755"/>
    <lineage>
        <taxon>unclassified sequences</taxon>
        <taxon>metagenomes</taxon>
        <taxon>ecological metagenomes</taxon>
    </lineage>
</organism>
<accession>X1NPS5</accession>
<dbReference type="EMBL" id="BARV01023208">
    <property type="protein sequence ID" value="GAI28810.1"/>
    <property type="molecule type" value="Genomic_DNA"/>
</dbReference>
<name>X1NPS5_9ZZZZ</name>
<proteinExistence type="predicted"/>